<evidence type="ECO:0000256" key="8">
    <source>
        <dbReference type="ARBA" id="ARBA00022692"/>
    </source>
</evidence>
<evidence type="ECO:0000256" key="17">
    <source>
        <dbReference type="PROSITE-ProRule" id="PRU00169"/>
    </source>
</evidence>
<evidence type="ECO:0000256" key="9">
    <source>
        <dbReference type="ARBA" id="ARBA00022729"/>
    </source>
</evidence>
<dbReference type="Gene3D" id="3.30.565.10">
    <property type="entry name" value="Histidine kinase-like ATPase, C-terminal domain"/>
    <property type="match status" value="1"/>
</dbReference>
<evidence type="ECO:0000256" key="11">
    <source>
        <dbReference type="ARBA" id="ARBA00022777"/>
    </source>
</evidence>
<dbReference type="CDD" id="cd00082">
    <property type="entry name" value="HisKA"/>
    <property type="match status" value="1"/>
</dbReference>
<dbReference type="InterPro" id="IPR003661">
    <property type="entry name" value="HisK_dim/P_dom"/>
</dbReference>
<evidence type="ECO:0000256" key="20">
    <source>
        <dbReference type="SAM" id="SignalP"/>
    </source>
</evidence>
<dbReference type="PROSITE" id="PS50109">
    <property type="entry name" value="HIS_KIN"/>
    <property type="match status" value="1"/>
</dbReference>
<dbReference type="SUPFAM" id="SSF47226">
    <property type="entry name" value="Histidine-containing phosphotransfer domain, HPT domain"/>
    <property type="match status" value="1"/>
</dbReference>
<keyword evidence="10" id="KW-0547">Nucleotide-binding</keyword>
<dbReference type="Pfam" id="PF01627">
    <property type="entry name" value="Hpt"/>
    <property type="match status" value="1"/>
</dbReference>
<evidence type="ECO:0000256" key="15">
    <source>
        <dbReference type="ARBA" id="ARBA00023136"/>
    </source>
</evidence>
<proteinExistence type="predicted"/>
<dbReference type="Gene3D" id="3.40.190.10">
    <property type="entry name" value="Periplasmic binding protein-like II"/>
    <property type="match status" value="4"/>
</dbReference>
<dbReference type="SUPFAM" id="SSF47384">
    <property type="entry name" value="Homodimeric domain of signal transducing histidine kinase"/>
    <property type="match status" value="1"/>
</dbReference>
<comment type="subcellular location">
    <subcellularLocation>
        <location evidence="2">Cell inner membrane</location>
        <topology evidence="2">Multi-pass membrane protein</topology>
    </subcellularLocation>
</comment>
<feature type="domain" description="Response regulatory" evidence="22">
    <location>
        <begin position="820"/>
        <end position="939"/>
    </location>
</feature>
<evidence type="ECO:0000256" key="13">
    <source>
        <dbReference type="ARBA" id="ARBA00022989"/>
    </source>
</evidence>
<dbReference type="Proteomes" id="UP000016702">
    <property type="component" value="Chromosome"/>
</dbReference>
<dbReference type="Pfam" id="PF00512">
    <property type="entry name" value="HisKA"/>
    <property type="match status" value="1"/>
</dbReference>
<dbReference type="Pfam" id="PF02518">
    <property type="entry name" value="HATPase_c"/>
    <property type="match status" value="1"/>
</dbReference>
<dbReference type="PANTHER" id="PTHR43047:SF72">
    <property type="entry name" value="OSMOSENSING HISTIDINE PROTEIN KINASE SLN1"/>
    <property type="match status" value="1"/>
</dbReference>
<dbReference type="SMART" id="SM00062">
    <property type="entry name" value="PBPb"/>
    <property type="match status" value="2"/>
</dbReference>
<dbReference type="InterPro" id="IPR001789">
    <property type="entry name" value="Sig_transdc_resp-reg_receiver"/>
</dbReference>
<dbReference type="Gene3D" id="3.40.50.2300">
    <property type="match status" value="1"/>
</dbReference>
<dbReference type="SMART" id="SM00387">
    <property type="entry name" value="HATPase_c"/>
    <property type="match status" value="1"/>
</dbReference>
<evidence type="ECO:0000256" key="7">
    <source>
        <dbReference type="ARBA" id="ARBA00022679"/>
    </source>
</evidence>
<evidence type="ECO:0000256" key="5">
    <source>
        <dbReference type="ARBA" id="ARBA00022519"/>
    </source>
</evidence>
<dbReference type="InterPro" id="IPR001638">
    <property type="entry name" value="Solute-binding_3/MltF_N"/>
</dbReference>
<evidence type="ECO:0000256" key="1">
    <source>
        <dbReference type="ARBA" id="ARBA00000085"/>
    </source>
</evidence>
<dbReference type="InterPro" id="IPR036890">
    <property type="entry name" value="HATPase_C_sf"/>
</dbReference>
<dbReference type="EMBL" id="AP013070">
    <property type="protein sequence ID" value="BAN55880.1"/>
    <property type="molecule type" value="Genomic_DNA"/>
</dbReference>
<dbReference type="CDD" id="cd17546">
    <property type="entry name" value="REC_hyHK_CKI1_RcsC-like"/>
    <property type="match status" value="1"/>
</dbReference>
<name>A0ABN5UQ14_PSEPU</name>
<organism evidence="24 25">
    <name type="scientific">Pseudomonas putida NBRC 14164</name>
    <dbReference type="NCBI Taxonomy" id="1211579"/>
    <lineage>
        <taxon>Bacteria</taxon>
        <taxon>Pseudomonadati</taxon>
        <taxon>Pseudomonadota</taxon>
        <taxon>Gammaproteobacteria</taxon>
        <taxon>Pseudomonadales</taxon>
        <taxon>Pseudomonadaceae</taxon>
        <taxon>Pseudomonas</taxon>
    </lineage>
</organism>
<evidence type="ECO:0000259" key="23">
    <source>
        <dbReference type="PROSITE" id="PS50894"/>
    </source>
</evidence>
<evidence type="ECO:0000256" key="19">
    <source>
        <dbReference type="SAM" id="Phobius"/>
    </source>
</evidence>
<keyword evidence="11" id="KW-0418">Kinase</keyword>
<evidence type="ECO:0000256" key="16">
    <source>
        <dbReference type="PROSITE-ProRule" id="PRU00110"/>
    </source>
</evidence>
<dbReference type="InterPro" id="IPR049870">
    <property type="entry name" value="BvgS-like_periplasmic1"/>
</dbReference>
<feature type="modified residue" description="Phosphohistidine" evidence="16">
    <location>
        <position position="1001"/>
    </location>
</feature>
<dbReference type="PROSITE" id="PS50110">
    <property type="entry name" value="RESPONSE_REGULATORY"/>
    <property type="match status" value="1"/>
</dbReference>
<dbReference type="SMART" id="SM00448">
    <property type="entry name" value="REC"/>
    <property type="match status" value="1"/>
</dbReference>
<dbReference type="CDD" id="cd13705">
    <property type="entry name" value="PBP2_BvgS_D1"/>
    <property type="match status" value="1"/>
</dbReference>
<evidence type="ECO:0000313" key="25">
    <source>
        <dbReference type="Proteomes" id="UP000016702"/>
    </source>
</evidence>
<keyword evidence="8 19" id="KW-0812">Transmembrane</keyword>
<keyword evidence="14" id="KW-0902">Two-component regulatory system</keyword>
<evidence type="ECO:0000256" key="3">
    <source>
        <dbReference type="ARBA" id="ARBA00012438"/>
    </source>
</evidence>
<keyword evidence="5" id="KW-0997">Cell inner membrane</keyword>
<keyword evidence="25" id="KW-1185">Reference proteome</keyword>
<dbReference type="Gene3D" id="1.20.120.160">
    <property type="entry name" value="HPT domain"/>
    <property type="match status" value="1"/>
</dbReference>
<sequence>MPIRVLLLWLLYCLNPLPAFCAPQLYTRGVETGPALALAPADLRWLWEKRHLNLGVVGRDNPPFDMLGTGHAYEGISAEYASVLAEKLGLEVRLRLFESYDAAFSALRKGSVDLVSSVTAQQAEEAKLRLSSPYIVDQPLLLASERFVSGNSASPRLLAVEGYRPLALLQHTYPNARIQLHPTPYSALAALQLGEAELFLGNALSSRYLLARGQLPGLEWVDQPDFAAQPMGFAMLGDRGTLPRLVDAVLQGLTEQQHARIRGHWSPQPASPVKPGLVELSEAQQRWIAENPVVKVLLGEHQLPLSYRDEHGQLRGLSMDLLQRISRLTGLHFEVHGGTDTQHMIEQVRQGQAELIAGLGYSPAHARQLRFSRSFLSLPLVLVTRNETVAPSSLAQLGRRSLALVRGSAQAQTLAKSYPGIRQRLVPHPLAALQALEQGKAGAAVLPLDQACSLVARHFPGRLRIAASLALPPVHFAFASSHGDEELLGILDKALLALPPAEMESMLRRWRNPMIVGDGLWRRYGGRMLAGIALACSLLLLALLWVRYLRRMQVQLHRAKREAEAANQAKTQFLAAMSHEIRTPLHAVLGMLELARRKAGQGELDHLAIEVAADAAIGLQELIGDVLDITRIETGQLQLALVPVSLREQVARVVQLFEQQARGKGLALDMVCKGAVENWVMLDPVRFKQVLANLVSNAIKFTAQGKVLVSLNMQAAAGRASVLLEVADTGIGIAQAELESLGQPFRQASNQRQSPRSSAGLGLGISRSLCEMLGGQLRLHSVLGQGTRIEIRLDLALAARPVQARPATPQGNPARLAALRVLVVDDYPANRLLLAHQLAFLGHQVQVAEDGDQALRLWLQQTFDVVISDCNMPRLGGFALARAIREHERRRARPRCRVVGLTASALQEERRRAGLAGMDHCLFKPLNLDTLMQTLQAFQYVTCEPDEHLPAVDLAHLRKLVCDDRAVLVALLADLASSNLADLAQLRYSSDNPSALVEVAHRVKGGARIVRAQALVASCERLEAQCMRRPADASQVRQAARALEETMLRLDRWLASYLAEHAPQREGVPTTQSCLPIHYPDEPCQPPRP</sequence>
<feature type="modified residue" description="4-aspartylphosphate" evidence="17">
    <location>
        <position position="869"/>
    </location>
</feature>
<dbReference type="PRINTS" id="PR00344">
    <property type="entry name" value="BCTRLSENSOR"/>
</dbReference>
<dbReference type="Pfam" id="PF00497">
    <property type="entry name" value="SBP_bac_3"/>
    <property type="match status" value="2"/>
</dbReference>
<dbReference type="InterPro" id="IPR049871">
    <property type="entry name" value="BvgS-like_periplasmic2"/>
</dbReference>
<dbReference type="InterPro" id="IPR003594">
    <property type="entry name" value="HATPase_dom"/>
</dbReference>
<evidence type="ECO:0000259" key="22">
    <source>
        <dbReference type="PROSITE" id="PS50110"/>
    </source>
</evidence>
<gene>
    <name evidence="24" type="ORF">PP4_40270</name>
</gene>
<evidence type="ECO:0000256" key="2">
    <source>
        <dbReference type="ARBA" id="ARBA00004429"/>
    </source>
</evidence>
<feature type="domain" description="Histidine kinase" evidence="21">
    <location>
        <begin position="576"/>
        <end position="797"/>
    </location>
</feature>
<dbReference type="Gene3D" id="1.10.287.130">
    <property type="match status" value="1"/>
</dbReference>
<dbReference type="RefSeq" id="WP_016501034.1">
    <property type="nucleotide sequence ID" value="NC_021505.1"/>
</dbReference>
<dbReference type="CDD" id="cd16922">
    <property type="entry name" value="HATPase_EvgS-ArcB-TorS-like"/>
    <property type="match status" value="1"/>
</dbReference>
<comment type="catalytic activity">
    <reaction evidence="1">
        <text>ATP + protein L-histidine = ADP + protein N-phospho-L-histidine.</text>
        <dbReference type="EC" id="2.7.13.3"/>
    </reaction>
</comment>
<dbReference type="SUPFAM" id="SSF52172">
    <property type="entry name" value="CheY-like"/>
    <property type="match status" value="1"/>
</dbReference>
<dbReference type="PROSITE" id="PS50894">
    <property type="entry name" value="HPT"/>
    <property type="match status" value="1"/>
</dbReference>
<keyword evidence="12" id="KW-0067">ATP-binding</keyword>
<evidence type="ECO:0000256" key="18">
    <source>
        <dbReference type="SAM" id="MobiDB-lite"/>
    </source>
</evidence>
<dbReference type="PANTHER" id="PTHR43047">
    <property type="entry name" value="TWO-COMPONENT HISTIDINE PROTEIN KINASE"/>
    <property type="match status" value="1"/>
</dbReference>
<accession>A0ABN5UQ14</accession>
<dbReference type="SUPFAM" id="SSF55874">
    <property type="entry name" value="ATPase domain of HSP90 chaperone/DNA topoisomerase II/histidine kinase"/>
    <property type="match status" value="1"/>
</dbReference>
<evidence type="ECO:0000256" key="14">
    <source>
        <dbReference type="ARBA" id="ARBA00023012"/>
    </source>
</evidence>
<dbReference type="SMART" id="SM00388">
    <property type="entry name" value="HisKA"/>
    <property type="match status" value="1"/>
</dbReference>
<dbReference type="GeneID" id="45525515"/>
<dbReference type="InterPro" id="IPR036097">
    <property type="entry name" value="HisK_dim/P_sf"/>
</dbReference>
<dbReference type="EC" id="2.7.13.3" evidence="3"/>
<dbReference type="SUPFAM" id="SSF53850">
    <property type="entry name" value="Periplasmic binding protein-like II"/>
    <property type="match status" value="2"/>
</dbReference>
<feature type="chain" id="PRO_5046454352" description="histidine kinase" evidence="20">
    <location>
        <begin position="22"/>
        <end position="1089"/>
    </location>
</feature>
<dbReference type="CDD" id="cd13707">
    <property type="entry name" value="PBP2_BvgS_D2"/>
    <property type="match status" value="1"/>
</dbReference>
<feature type="domain" description="HPt" evidence="23">
    <location>
        <begin position="961"/>
        <end position="1057"/>
    </location>
</feature>
<evidence type="ECO:0000256" key="6">
    <source>
        <dbReference type="ARBA" id="ARBA00022553"/>
    </source>
</evidence>
<feature type="transmembrane region" description="Helical" evidence="19">
    <location>
        <begin position="528"/>
        <end position="548"/>
    </location>
</feature>
<evidence type="ECO:0000259" key="21">
    <source>
        <dbReference type="PROSITE" id="PS50109"/>
    </source>
</evidence>
<dbReference type="InterPro" id="IPR004358">
    <property type="entry name" value="Sig_transdc_His_kin-like_C"/>
</dbReference>
<dbReference type="InterPro" id="IPR008207">
    <property type="entry name" value="Sig_transdc_His_kin_Hpt_dom"/>
</dbReference>
<feature type="signal peptide" evidence="20">
    <location>
        <begin position="1"/>
        <end position="21"/>
    </location>
</feature>
<evidence type="ECO:0000256" key="12">
    <source>
        <dbReference type="ARBA" id="ARBA00022840"/>
    </source>
</evidence>
<feature type="region of interest" description="Disordered" evidence="18">
    <location>
        <begin position="1068"/>
        <end position="1089"/>
    </location>
</feature>
<keyword evidence="7" id="KW-0808">Transferase</keyword>
<reference evidence="24 25" key="1">
    <citation type="journal article" date="2014" name="Genome Announc.">
        <title>The Complete Genome Sequence of Pseudomonas putida NBRC 14164T Confirms High Intraspecies Variation.</title>
        <authorList>
            <person name="Ohji S."/>
            <person name="Yamazoe A."/>
            <person name="Hosoyama A."/>
            <person name="Tsuchikane K."/>
            <person name="Ezaki T."/>
            <person name="Fujita N."/>
        </authorList>
    </citation>
    <scope>NUCLEOTIDE SEQUENCE [LARGE SCALE GENOMIC DNA]</scope>
    <source>
        <strain evidence="24 25">NBRC 14164</strain>
    </source>
</reference>
<keyword evidence="15 19" id="KW-0472">Membrane</keyword>
<keyword evidence="9 20" id="KW-0732">Signal</keyword>
<dbReference type="Pfam" id="PF00072">
    <property type="entry name" value="Response_reg"/>
    <property type="match status" value="1"/>
</dbReference>
<dbReference type="InterPro" id="IPR036641">
    <property type="entry name" value="HPT_dom_sf"/>
</dbReference>
<evidence type="ECO:0000256" key="4">
    <source>
        <dbReference type="ARBA" id="ARBA00022475"/>
    </source>
</evidence>
<evidence type="ECO:0000256" key="10">
    <source>
        <dbReference type="ARBA" id="ARBA00022741"/>
    </source>
</evidence>
<dbReference type="InterPro" id="IPR011006">
    <property type="entry name" value="CheY-like_superfamily"/>
</dbReference>
<protein>
    <recommendedName>
        <fullName evidence="3">histidine kinase</fullName>
        <ecNumber evidence="3">2.7.13.3</ecNumber>
    </recommendedName>
</protein>
<keyword evidence="6 17" id="KW-0597">Phosphoprotein</keyword>
<dbReference type="InterPro" id="IPR005467">
    <property type="entry name" value="His_kinase_dom"/>
</dbReference>
<keyword evidence="4" id="KW-1003">Cell membrane</keyword>
<evidence type="ECO:0000313" key="24">
    <source>
        <dbReference type="EMBL" id="BAN55880.1"/>
    </source>
</evidence>
<keyword evidence="13 19" id="KW-1133">Transmembrane helix</keyword>